<name>A0A2P2KKL7_RHIMU</name>
<evidence type="ECO:0000256" key="1">
    <source>
        <dbReference type="SAM" id="Phobius"/>
    </source>
</evidence>
<sequence length="46" mass="5566">MQLHDCLLTFSFTLCFIINVFFNEGYGRMNHQLQPLEMQPYIVEQR</sequence>
<proteinExistence type="predicted"/>
<dbReference type="EMBL" id="GGEC01025773">
    <property type="protein sequence ID" value="MBX06257.1"/>
    <property type="molecule type" value="Transcribed_RNA"/>
</dbReference>
<reference evidence="2" key="1">
    <citation type="submission" date="2018-02" db="EMBL/GenBank/DDBJ databases">
        <title>Rhizophora mucronata_Transcriptome.</title>
        <authorList>
            <person name="Meera S.P."/>
            <person name="Sreeshan A."/>
            <person name="Augustine A."/>
        </authorList>
    </citation>
    <scope>NUCLEOTIDE SEQUENCE</scope>
    <source>
        <tissue evidence="2">Leaf</tissue>
    </source>
</reference>
<accession>A0A2P2KKL7</accession>
<feature type="transmembrane region" description="Helical" evidence="1">
    <location>
        <begin position="6"/>
        <end position="22"/>
    </location>
</feature>
<keyword evidence="1" id="KW-0812">Transmembrane</keyword>
<protein>
    <submittedName>
        <fullName evidence="2">Uncharacterized protein</fullName>
    </submittedName>
</protein>
<keyword evidence="1" id="KW-1133">Transmembrane helix</keyword>
<dbReference type="AlphaFoldDB" id="A0A2P2KKL7"/>
<evidence type="ECO:0000313" key="2">
    <source>
        <dbReference type="EMBL" id="MBX06257.1"/>
    </source>
</evidence>
<keyword evidence="1" id="KW-0472">Membrane</keyword>
<organism evidence="2">
    <name type="scientific">Rhizophora mucronata</name>
    <name type="common">Asiatic mangrove</name>
    <dbReference type="NCBI Taxonomy" id="61149"/>
    <lineage>
        <taxon>Eukaryota</taxon>
        <taxon>Viridiplantae</taxon>
        <taxon>Streptophyta</taxon>
        <taxon>Embryophyta</taxon>
        <taxon>Tracheophyta</taxon>
        <taxon>Spermatophyta</taxon>
        <taxon>Magnoliopsida</taxon>
        <taxon>eudicotyledons</taxon>
        <taxon>Gunneridae</taxon>
        <taxon>Pentapetalae</taxon>
        <taxon>rosids</taxon>
        <taxon>fabids</taxon>
        <taxon>Malpighiales</taxon>
        <taxon>Rhizophoraceae</taxon>
        <taxon>Rhizophora</taxon>
    </lineage>
</organism>